<dbReference type="AlphaFoldDB" id="A0A6L6XZJ1"/>
<evidence type="ECO:0000313" key="2">
    <source>
        <dbReference type="Proteomes" id="UP000473525"/>
    </source>
</evidence>
<comment type="caution">
    <text evidence="1">The sequence shown here is derived from an EMBL/GenBank/DDBJ whole genome shotgun (WGS) entry which is preliminary data.</text>
</comment>
<reference evidence="1 2" key="1">
    <citation type="submission" date="2019-12" db="EMBL/GenBank/DDBJ databases">
        <authorList>
            <person name="Huq M.A."/>
        </authorList>
    </citation>
    <scope>NUCLEOTIDE SEQUENCE [LARGE SCALE GENOMIC DNA]</scope>
    <source>
        <strain evidence="1 2">MAH-18</strain>
    </source>
</reference>
<keyword evidence="2" id="KW-1185">Reference proteome</keyword>
<sequence length="47" mass="5883">MRNQMIERRQAWRALSSQDKQERLQAVRQQQQRQIQFEMLRMSAHVR</sequence>
<evidence type="ECO:0000313" key="1">
    <source>
        <dbReference type="EMBL" id="MVQ50795.1"/>
    </source>
</evidence>
<dbReference type="RefSeq" id="WP_157343941.1">
    <property type="nucleotide sequence ID" value="NZ_WSEK01000004.1"/>
</dbReference>
<dbReference type="Proteomes" id="UP000473525">
    <property type="component" value="Unassembled WGS sequence"/>
</dbReference>
<gene>
    <name evidence="1" type="ORF">GON03_16540</name>
</gene>
<protein>
    <submittedName>
        <fullName evidence="1">Uncharacterized protein</fullName>
    </submittedName>
</protein>
<organism evidence="1 2">
    <name type="scientific">Nocardioides agri</name>
    <dbReference type="NCBI Taxonomy" id="2682843"/>
    <lineage>
        <taxon>Bacteria</taxon>
        <taxon>Bacillati</taxon>
        <taxon>Actinomycetota</taxon>
        <taxon>Actinomycetes</taxon>
        <taxon>Propionibacteriales</taxon>
        <taxon>Nocardioidaceae</taxon>
        <taxon>Nocardioides</taxon>
    </lineage>
</organism>
<accession>A0A6L6XZJ1</accession>
<dbReference type="EMBL" id="WSEK01000004">
    <property type="protein sequence ID" value="MVQ50795.1"/>
    <property type="molecule type" value="Genomic_DNA"/>
</dbReference>
<proteinExistence type="predicted"/>
<name>A0A6L6XZJ1_9ACTN</name>